<accession>A0A080ZPW9</accession>
<organism evidence="2 3">
    <name type="scientific">Phytophthora nicotianae P1976</name>
    <dbReference type="NCBI Taxonomy" id="1317066"/>
    <lineage>
        <taxon>Eukaryota</taxon>
        <taxon>Sar</taxon>
        <taxon>Stramenopiles</taxon>
        <taxon>Oomycota</taxon>
        <taxon>Peronosporomycetes</taxon>
        <taxon>Peronosporales</taxon>
        <taxon>Peronosporaceae</taxon>
        <taxon>Phytophthora</taxon>
    </lineage>
</organism>
<dbReference type="OrthoDB" id="101648at2759"/>
<reference evidence="2 3" key="1">
    <citation type="submission" date="2013-11" db="EMBL/GenBank/DDBJ databases">
        <title>The Genome Sequence of Phytophthora parasitica P1976.</title>
        <authorList>
            <consortium name="The Broad Institute Genomics Platform"/>
            <person name="Russ C."/>
            <person name="Tyler B."/>
            <person name="Panabieres F."/>
            <person name="Shan W."/>
            <person name="Tripathy S."/>
            <person name="Grunwald N."/>
            <person name="Machado M."/>
            <person name="Johnson C.S."/>
            <person name="Walker B."/>
            <person name="Young S."/>
            <person name="Zeng Q."/>
            <person name="Gargeya S."/>
            <person name="Fitzgerald M."/>
            <person name="Haas B."/>
            <person name="Abouelleil A."/>
            <person name="Allen A.W."/>
            <person name="Alvarado L."/>
            <person name="Arachchi H.M."/>
            <person name="Berlin A.M."/>
            <person name="Chapman S.B."/>
            <person name="Gainer-Dewar J."/>
            <person name="Goldberg J."/>
            <person name="Griggs A."/>
            <person name="Gujja S."/>
            <person name="Hansen M."/>
            <person name="Howarth C."/>
            <person name="Imamovic A."/>
            <person name="Ireland A."/>
            <person name="Larimer J."/>
            <person name="McCowan C."/>
            <person name="Murphy C."/>
            <person name="Pearson M."/>
            <person name="Poon T.W."/>
            <person name="Priest M."/>
            <person name="Roberts A."/>
            <person name="Saif S."/>
            <person name="Shea T."/>
            <person name="Sisk P."/>
            <person name="Sykes S."/>
            <person name="Wortman J."/>
            <person name="Nusbaum C."/>
            <person name="Birren B."/>
        </authorList>
    </citation>
    <scope>NUCLEOTIDE SEQUENCE [LARGE SCALE GENOMIC DNA]</scope>
    <source>
        <strain evidence="2 3">P1976</strain>
    </source>
</reference>
<gene>
    <name evidence="2" type="ORF">F444_14530</name>
</gene>
<comment type="caution">
    <text evidence="2">The sequence shown here is derived from an EMBL/GenBank/DDBJ whole genome shotgun (WGS) entry which is preliminary data.</text>
</comment>
<proteinExistence type="predicted"/>
<feature type="region of interest" description="Disordered" evidence="1">
    <location>
        <begin position="1"/>
        <end position="25"/>
    </location>
</feature>
<evidence type="ECO:0000313" key="3">
    <source>
        <dbReference type="Proteomes" id="UP000028582"/>
    </source>
</evidence>
<dbReference type="Proteomes" id="UP000028582">
    <property type="component" value="Unassembled WGS sequence"/>
</dbReference>
<protein>
    <submittedName>
        <fullName evidence="2">Uncharacterized protein</fullName>
    </submittedName>
</protein>
<evidence type="ECO:0000256" key="1">
    <source>
        <dbReference type="SAM" id="MobiDB-lite"/>
    </source>
</evidence>
<name>A0A080ZPW9_PHYNI</name>
<sequence length="114" mass="12736">MSAFPSSKTRNTATSTTAEDHQASQHYKERICKELLRSRLQQIERLEVNLKRVSKYSIKLMDAHEKIAVILAHGKDAAIRLAAVVGASAHDVGYVTSYDVALEQCCSILLERHL</sequence>
<feature type="compositionally biased region" description="Polar residues" evidence="1">
    <location>
        <begin position="1"/>
        <end position="17"/>
    </location>
</feature>
<dbReference type="AlphaFoldDB" id="A0A080ZPW9"/>
<evidence type="ECO:0000313" key="2">
    <source>
        <dbReference type="EMBL" id="ETO68680.1"/>
    </source>
</evidence>
<dbReference type="EMBL" id="ANJA01002622">
    <property type="protein sequence ID" value="ETO68680.1"/>
    <property type="molecule type" value="Genomic_DNA"/>
</dbReference>